<name>A0A9P0P551_ACAOB</name>
<protein>
    <recommendedName>
        <fullName evidence="11">Gustatory receptor</fullName>
    </recommendedName>
</protein>
<organism evidence="9 10">
    <name type="scientific">Acanthoscelides obtectus</name>
    <name type="common">Bean weevil</name>
    <name type="synonym">Bruchus obtectus</name>
    <dbReference type="NCBI Taxonomy" id="200917"/>
    <lineage>
        <taxon>Eukaryota</taxon>
        <taxon>Metazoa</taxon>
        <taxon>Ecdysozoa</taxon>
        <taxon>Arthropoda</taxon>
        <taxon>Hexapoda</taxon>
        <taxon>Insecta</taxon>
        <taxon>Pterygota</taxon>
        <taxon>Neoptera</taxon>
        <taxon>Endopterygota</taxon>
        <taxon>Coleoptera</taxon>
        <taxon>Polyphaga</taxon>
        <taxon>Cucujiformia</taxon>
        <taxon>Chrysomeloidea</taxon>
        <taxon>Chrysomelidae</taxon>
        <taxon>Bruchinae</taxon>
        <taxon>Bruchini</taxon>
        <taxon>Acanthoscelides</taxon>
    </lineage>
</organism>
<evidence type="ECO:0000256" key="8">
    <source>
        <dbReference type="SAM" id="Phobius"/>
    </source>
</evidence>
<evidence type="ECO:0000256" key="5">
    <source>
        <dbReference type="ARBA" id="ARBA00022989"/>
    </source>
</evidence>
<dbReference type="EMBL" id="CAKOFQ010006728">
    <property type="protein sequence ID" value="CAH1965782.1"/>
    <property type="molecule type" value="Genomic_DNA"/>
</dbReference>
<evidence type="ECO:0000256" key="7">
    <source>
        <dbReference type="ARBA" id="ARBA00023170"/>
    </source>
</evidence>
<evidence type="ECO:0000256" key="4">
    <source>
        <dbReference type="ARBA" id="ARBA00022692"/>
    </source>
</evidence>
<keyword evidence="10" id="KW-1185">Reference proteome</keyword>
<comment type="similarity">
    <text evidence="2">Belongs to the insect chemoreceptor superfamily. Gustatory receptor (GR) family. Gr5a subfamily.</text>
</comment>
<keyword evidence="5 8" id="KW-1133">Transmembrane helix</keyword>
<accession>A0A9P0P551</accession>
<comment type="subcellular location">
    <subcellularLocation>
        <location evidence="1">Cell membrane</location>
        <topology evidence="1">Multi-pass membrane protein</topology>
    </subcellularLocation>
</comment>
<keyword evidence="3" id="KW-1003">Cell membrane</keyword>
<feature type="transmembrane region" description="Helical" evidence="8">
    <location>
        <begin position="85"/>
        <end position="105"/>
    </location>
</feature>
<evidence type="ECO:0000256" key="6">
    <source>
        <dbReference type="ARBA" id="ARBA00023136"/>
    </source>
</evidence>
<evidence type="ECO:0000256" key="1">
    <source>
        <dbReference type="ARBA" id="ARBA00004651"/>
    </source>
</evidence>
<dbReference type="AlphaFoldDB" id="A0A9P0P551"/>
<dbReference type="OrthoDB" id="5800391at2759"/>
<dbReference type="InterPro" id="IPR009318">
    <property type="entry name" value="Gustatory_rcpt"/>
</dbReference>
<dbReference type="GO" id="GO:0008527">
    <property type="term" value="F:taste receptor activity"/>
    <property type="evidence" value="ECO:0007669"/>
    <property type="project" value="InterPro"/>
</dbReference>
<proteinExistence type="inferred from homology"/>
<evidence type="ECO:0000256" key="3">
    <source>
        <dbReference type="ARBA" id="ARBA00022475"/>
    </source>
</evidence>
<evidence type="ECO:0000313" key="10">
    <source>
        <dbReference type="Proteomes" id="UP001152888"/>
    </source>
</evidence>
<dbReference type="PANTHER" id="PTHR21421:SF29">
    <property type="entry name" value="GUSTATORY RECEPTOR 5A FOR TREHALOSE-RELATED"/>
    <property type="match status" value="1"/>
</dbReference>
<evidence type="ECO:0008006" key="11">
    <source>
        <dbReference type="Google" id="ProtNLM"/>
    </source>
</evidence>
<dbReference type="GO" id="GO:0005886">
    <property type="term" value="C:plasma membrane"/>
    <property type="evidence" value="ECO:0007669"/>
    <property type="project" value="UniProtKB-SubCell"/>
</dbReference>
<comment type="caution">
    <text evidence="9">The sequence shown here is derived from an EMBL/GenBank/DDBJ whole genome shotgun (WGS) entry which is preliminary data.</text>
</comment>
<dbReference type="GO" id="GO:0050916">
    <property type="term" value="P:sensory perception of sweet taste"/>
    <property type="evidence" value="ECO:0007669"/>
    <property type="project" value="UniProtKB-ARBA"/>
</dbReference>
<reference evidence="9" key="1">
    <citation type="submission" date="2022-03" db="EMBL/GenBank/DDBJ databases">
        <authorList>
            <person name="Sayadi A."/>
        </authorList>
    </citation>
    <scope>NUCLEOTIDE SEQUENCE</scope>
</reference>
<feature type="transmembrane region" description="Helical" evidence="8">
    <location>
        <begin position="58"/>
        <end position="78"/>
    </location>
</feature>
<keyword evidence="7" id="KW-0675">Receptor</keyword>
<feature type="transmembrane region" description="Helical" evidence="8">
    <location>
        <begin position="147"/>
        <end position="168"/>
    </location>
</feature>
<evidence type="ECO:0000256" key="2">
    <source>
        <dbReference type="ARBA" id="ARBA00005327"/>
    </source>
</evidence>
<dbReference type="Pfam" id="PF06151">
    <property type="entry name" value="Trehalose_recp"/>
    <property type="match status" value="1"/>
</dbReference>
<dbReference type="Proteomes" id="UP001152888">
    <property type="component" value="Unassembled WGS sequence"/>
</dbReference>
<gene>
    <name evidence="9" type="ORF">ACAOBT_LOCUS6509</name>
</gene>
<feature type="transmembrane region" description="Helical" evidence="8">
    <location>
        <begin position="180"/>
        <end position="201"/>
    </location>
</feature>
<sequence>MANYEISYDLRKKVHRITICLMLTAAVEHGLVNAHKLKAWIEETEDINEAFKQYFVSGYPHIFGAVEYSFSLGLLVQLTNLQRTFLWSYADVFVMLVGSAVTFRVNQFCRKVQTLSQKQINDKQAWQSVRNDYSKLFKLCQTTNRHLSNTIIVSFLFNLYFILIQLFSSLKQTADVVKKAYFLLSVLFISIRIACICVFGGNVYEEWANIGCYLNSIPSEAYNAEAERLIQYVLTCPLSLTGNHFFYITRSLMLKIAGAIVTYELVLIQFYENQLR</sequence>
<evidence type="ECO:0000313" key="9">
    <source>
        <dbReference type="EMBL" id="CAH1965782.1"/>
    </source>
</evidence>
<dbReference type="PANTHER" id="PTHR21421">
    <property type="entry name" value="GUSTATORY RECEPTOR"/>
    <property type="match status" value="1"/>
</dbReference>
<keyword evidence="6 8" id="KW-0472">Membrane</keyword>
<keyword evidence="4 8" id="KW-0812">Transmembrane</keyword>